<dbReference type="GO" id="GO:0030170">
    <property type="term" value="F:pyridoxal phosphate binding"/>
    <property type="evidence" value="ECO:0007669"/>
    <property type="project" value="InterPro"/>
</dbReference>
<gene>
    <name evidence="4" type="ORF">KFL_004880050</name>
</gene>
<dbReference type="STRING" id="105231.A0A1Y1IDW3"/>
<accession>A0A1Y1IDW3</accession>
<dbReference type="GO" id="GO:0008483">
    <property type="term" value="F:transaminase activity"/>
    <property type="evidence" value="ECO:0000318"/>
    <property type="project" value="GO_Central"/>
</dbReference>
<dbReference type="AlphaFoldDB" id="A0A1Y1IDW3"/>
<comment type="similarity">
    <text evidence="1">Belongs to the class-I pyridoxal-phosphate-dependent aminotransferase family.</text>
</comment>
<dbReference type="PANTHER" id="PTHR43795:SF39">
    <property type="entry name" value="AMINOTRANSFERASE CLASS I_CLASSII DOMAIN-CONTAINING PROTEIN"/>
    <property type="match status" value="1"/>
</dbReference>
<organism evidence="4 5">
    <name type="scientific">Klebsormidium nitens</name>
    <name type="common">Green alga</name>
    <name type="synonym">Ulothrix nitens</name>
    <dbReference type="NCBI Taxonomy" id="105231"/>
    <lineage>
        <taxon>Eukaryota</taxon>
        <taxon>Viridiplantae</taxon>
        <taxon>Streptophyta</taxon>
        <taxon>Klebsormidiophyceae</taxon>
        <taxon>Klebsormidiales</taxon>
        <taxon>Klebsormidiaceae</taxon>
        <taxon>Klebsormidium</taxon>
    </lineage>
</organism>
<proteinExistence type="inferred from homology"/>
<dbReference type="InterPro" id="IPR050478">
    <property type="entry name" value="Ethylene_sulfur-biosynth"/>
</dbReference>
<dbReference type="InterPro" id="IPR004838">
    <property type="entry name" value="NHTrfase_class1_PyrdxlP-BS"/>
</dbReference>
<name>A0A1Y1IDW3_KLENI</name>
<dbReference type="PRINTS" id="PR00753">
    <property type="entry name" value="ACCSYNTHASE"/>
</dbReference>
<dbReference type="Proteomes" id="UP000054558">
    <property type="component" value="Unassembled WGS sequence"/>
</dbReference>
<dbReference type="InterPro" id="IPR015424">
    <property type="entry name" value="PyrdxlP-dep_Trfase"/>
</dbReference>
<evidence type="ECO:0000313" key="5">
    <source>
        <dbReference type="Proteomes" id="UP000054558"/>
    </source>
</evidence>
<dbReference type="PANTHER" id="PTHR43795">
    <property type="entry name" value="BIFUNCTIONAL ASPARTATE AMINOTRANSFERASE AND GLUTAMATE/ASPARTATE-PREPHENATE AMINOTRANSFERASE-RELATED"/>
    <property type="match status" value="1"/>
</dbReference>
<evidence type="ECO:0000313" key="4">
    <source>
        <dbReference type="EMBL" id="GAQ89110.1"/>
    </source>
</evidence>
<dbReference type="InterPro" id="IPR004839">
    <property type="entry name" value="Aminotransferase_I/II_large"/>
</dbReference>
<protein>
    <submittedName>
        <fullName evidence="4">1-amino-cyclopropane-1-carboxylate synthase</fullName>
    </submittedName>
</protein>
<dbReference type="GO" id="GO:0006520">
    <property type="term" value="P:amino acid metabolic process"/>
    <property type="evidence" value="ECO:0000318"/>
    <property type="project" value="GO_Central"/>
</dbReference>
<sequence length="445" mass="49211">MGGAERVTREGALSERAERVVARSSSPYYAGWKEVARNPYDKKSNPEGCIQLGLAENMLSVDLIEEWLSVHRLDFSGYPGGPANVHDDAPYQSNHGSLRIRQAFAKFMQKALQLRTPLEPEHVLVGGGCSGLIEILAFSLADPGQGFLHPSPIYPGFETDTLVRAGTPLLLVPGKSADHFAVTRDDLEAAVAEHSARGLVPRALLLASPNNPLGTTYTHEQLSSYLAFCKARSLHVISDEIYAASVFGPPAFVSMLTVVEESDKETREFAREHVHVLYGISKDLGLPGFRLGGMYTRNARLAEATSAQLRFCSASSVTQRLVTSLLEDEAFLDYFFEENRTRLRRRQHLLVTGFAEAGIQTVPANSGLFVFANFRPFLETLDEEGEFAFYMELLKEIRINANPGVACRSPEPGWFRVCFAAASDDALEAAVHRLKDFAERTRRRD</sequence>
<dbReference type="OrthoDB" id="691673at2759"/>
<feature type="domain" description="Aminotransferase class I/classII large" evidence="3">
    <location>
        <begin position="52"/>
        <end position="434"/>
    </location>
</feature>
<dbReference type="OMA" id="EDPYNRI"/>
<evidence type="ECO:0000256" key="2">
    <source>
        <dbReference type="ARBA" id="ARBA00022898"/>
    </source>
</evidence>
<dbReference type="SMR" id="A0A1Y1IDW3"/>
<reference evidence="4 5" key="1">
    <citation type="journal article" date="2014" name="Nat. Commun.">
        <title>Klebsormidium flaccidum genome reveals primary factors for plant terrestrial adaptation.</title>
        <authorList>
            <person name="Hori K."/>
            <person name="Maruyama F."/>
            <person name="Fujisawa T."/>
            <person name="Togashi T."/>
            <person name="Yamamoto N."/>
            <person name="Seo M."/>
            <person name="Sato S."/>
            <person name="Yamada T."/>
            <person name="Mori H."/>
            <person name="Tajima N."/>
            <person name="Moriyama T."/>
            <person name="Ikeuchi M."/>
            <person name="Watanabe M."/>
            <person name="Wada H."/>
            <person name="Kobayashi K."/>
            <person name="Saito M."/>
            <person name="Masuda T."/>
            <person name="Sasaki-Sekimoto Y."/>
            <person name="Mashiguchi K."/>
            <person name="Awai K."/>
            <person name="Shimojima M."/>
            <person name="Masuda S."/>
            <person name="Iwai M."/>
            <person name="Nobusawa T."/>
            <person name="Narise T."/>
            <person name="Kondo S."/>
            <person name="Saito H."/>
            <person name="Sato R."/>
            <person name="Murakawa M."/>
            <person name="Ihara Y."/>
            <person name="Oshima-Yamada Y."/>
            <person name="Ohtaka K."/>
            <person name="Satoh M."/>
            <person name="Sonobe K."/>
            <person name="Ishii M."/>
            <person name="Ohtani R."/>
            <person name="Kanamori-Sato M."/>
            <person name="Honoki R."/>
            <person name="Miyazaki D."/>
            <person name="Mochizuki H."/>
            <person name="Umetsu J."/>
            <person name="Higashi K."/>
            <person name="Shibata D."/>
            <person name="Kamiya Y."/>
            <person name="Sato N."/>
            <person name="Nakamura Y."/>
            <person name="Tabata S."/>
            <person name="Ida S."/>
            <person name="Kurokawa K."/>
            <person name="Ohta H."/>
        </authorList>
    </citation>
    <scope>NUCLEOTIDE SEQUENCE [LARGE SCALE GENOMIC DNA]</scope>
    <source>
        <strain evidence="4 5">NIES-2285</strain>
    </source>
</reference>
<keyword evidence="2" id="KW-0663">Pyridoxal phosphate</keyword>
<dbReference type="CDD" id="cd00609">
    <property type="entry name" value="AAT_like"/>
    <property type="match status" value="1"/>
</dbReference>
<evidence type="ECO:0000256" key="1">
    <source>
        <dbReference type="ARBA" id="ARBA00007441"/>
    </source>
</evidence>
<keyword evidence="5" id="KW-1185">Reference proteome</keyword>
<dbReference type="Gene3D" id="3.40.640.10">
    <property type="entry name" value="Type I PLP-dependent aspartate aminotransferase-like (Major domain)"/>
    <property type="match status" value="1"/>
</dbReference>
<dbReference type="InterPro" id="IPR015421">
    <property type="entry name" value="PyrdxlP-dep_Trfase_major"/>
</dbReference>
<dbReference type="Pfam" id="PF00155">
    <property type="entry name" value="Aminotran_1_2"/>
    <property type="match status" value="1"/>
</dbReference>
<dbReference type="SUPFAM" id="SSF53383">
    <property type="entry name" value="PLP-dependent transferases"/>
    <property type="match status" value="1"/>
</dbReference>
<dbReference type="EMBL" id="DF237437">
    <property type="protein sequence ID" value="GAQ89110.1"/>
    <property type="molecule type" value="Genomic_DNA"/>
</dbReference>
<dbReference type="PROSITE" id="PS00105">
    <property type="entry name" value="AA_TRANSFER_CLASS_1"/>
    <property type="match status" value="1"/>
</dbReference>
<dbReference type="Gene3D" id="3.90.1150.10">
    <property type="entry name" value="Aspartate Aminotransferase, domain 1"/>
    <property type="match status" value="1"/>
</dbReference>
<dbReference type="InterPro" id="IPR015422">
    <property type="entry name" value="PyrdxlP-dep_Trfase_small"/>
</dbReference>
<evidence type="ECO:0000259" key="3">
    <source>
        <dbReference type="Pfam" id="PF00155"/>
    </source>
</evidence>